<organism evidence="7 8">
    <name type="scientific">Arboricoccus pini</name>
    <dbReference type="NCBI Taxonomy" id="1963835"/>
    <lineage>
        <taxon>Bacteria</taxon>
        <taxon>Pseudomonadati</taxon>
        <taxon>Pseudomonadota</taxon>
        <taxon>Alphaproteobacteria</taxon>
        <taxon>Geminicoccales</taxon>
        <taxon>Geminicoccaceae</taxon>
        <taxon>Arboricoccus</taxon>
    </lineage>
</organism>
<dbReference type="GO" id="GO:0022857">
    <property type="term" value="F:transmembrane transporter activity"/>
    <property type="evidence" value="ECO:0007669"/>
    <property type="project" value="InterPro"/>
</dbReference>
<dbReference type="RefSeq" id="WP_243389683.1">
    <property type="nucleotide sequence ID" value="NZ_FYEH01000001.1"/>
</dbReference>
<sequence length="369" mass="38931">MRLRLEPRPRPSRLWLWGSPILAILLTVLTGAVLFAAIGRDPLASLEAYFISPLATTYGLAELALKGTPLALIAVGLSFGFRANVWNIGAEGQFTMGAIAAAGVALQFAGSEATFELPLMLLAAILAGMGWAALPAFLRARLEVSEILVSLMLTYVATLFLSFLVYGPWKDPAGFNFPQTIMFDQSAAVPVILANTRLNLGVVLALLIVAVAWLVQRQSLLGFQLRVMGLAPLAARYAGFGRARLIWISLLLSGGLAGLAGALEVAGPLGQLVPVISQGYGFTAITVAFLGRLHPFGILLASLALALSVIGGENAQIAVGVPRAATGVFQGLLLFYLLGADILVRYRLRRLAEPGSLGAARQRATTETA</sequence>
<dbReference type="CDD" id="cd06580">
    <property type="entry name" value="TM_PBP1_transp_TpRbsC_like"/>
    <property type="match status" value="1"/>
</dbReference>
<comment type="subcellular location">
    <subcellularLocation>
        <location evidence="1">Cell membrane</location>
        <topology evidence="1">Multi-pass membrane protein</topology>
    </subcellularLocation>
</comment>
<feature type="transmembrane region" description="Helical" evidence="6">
    <location>
        <begin position="324"/>
        <end position="344"/>
    </location>
</feature>
<evidence type="ECO:0000256" key="5">
    <source>
        <dbReference type="ARBA" id="ARBA00023136"/>
    </source>
</evidence>
<dbReference type="Proteomes" id="UP000197065">
    <property type="component" value="Unassembled WGS sequence"/>
</dbReference>
<dbReference type="PANTHER" id="PTHR47089:SF1">
    <property type="entry name" value="GUANOSINE ABC TRANSPORTER PERMEASE PROTEIN NUPP"/>
    <property type="match status" value="1"/>
</dbReference>
<keyword evidence="2" id="KW-1003">Cell membrane</keyword>
<name>A0A212QC68_9PROT</name>
<gene>
    <name evidence="7" type="ORF">SAMN07250955_101554</name>
</gene>
<feature type="transmembrane region" description="Helical" evidence="6">
    <location>
        <begin position="187"/>
        <end position="215"/>
    </location>
</feature>
<feature type="transmembrane region" description="Helical" evidence="6">
    <location>
        <begin position="58"/>
        <end position="81"/>
    </location>
</feature>
<dbReference type="PANTHER" id="PTHR47089">
    <property type="entry name" value="ABC TRANSPORTER, PERMEASE PROTEIN"/>
    <property type="match status" value="1"/>
</dbReference>
<feature type="transmembrane region" description="Helical" evidence="6">
    <location>
        <begin position="14"/>
        <end position="38"/>
    </location>
</feature>
<keyword evidence="4 6" id="KW-1133">Transmembrane helix</keyword>
<evidence type="ECO:0000256" key="2">
    <source>
        <dbReference type="ARBA" id="ARBA00022475"/>
    </source>
</evidence>
<keyword evidence="3 6" id="KW-0812">Transmembrane</keyword>
<keyword evidence="8" id="KW-1185">Reference proteome</keyword>
<proteinExistence type="predicted"/>
<evidence type="ECO:0000256" key="3">
    <source>
        <dbReference type="ARBA" id="ARBA00022692"/>
    </source>
</evidence>
<evidence type="ECO:0000256" key="4">
    <source>
        <dbReference type="ARBA" id="ARBA00022989"/>
    </source>
</evidence>
<dbReference type="InterPro" id="IPR001851">
    <property type="entry name" value="ABC_transp_permease"/>
</dbReference>
<evidence type="ECO:0000256" key="1">
    <source>
        <dbReference type="ARBA" id="ARBA00004651"/>
    </source>
</evidence>
<dbReference type="GO" id="GO:0005886">
    <property type="term" value="C:plasma membrane"/>
    <property type="evidence" value="ECO:0007669"/>
    <property type="project" value="UniProtKB-SubCell"/>
</dbReference>
<feature type="transmembrane region" description="Helical" evidence="6">
    <location>
        <begin position="269"/>
        <end position="289"/>
    </location>
</feature>
<protein>
    <submittedName>
        <fullName evidence="7">Nucleoside ABC transporter membrane protein</fullName>
    </submittedName>
</protein>
<accession>A0A212QC68</accession>
<dbReference type="EMBL" id="FYEH01000001">
    <property type="protein sequence ID" value="SNB56913.1"/>
    <property type="molecule type" value="Genomic_DNA"/>
</dbReference>
<evidence type="ECO:0000313" key="7">
    <source>
        <dbReference type="EMBL" id="SNB56913.1"/>
    </source>
</evidence>
<reference evidence="7 8" key="1">
    <citation type="submission" date="2017-06" db="EMBL/GenBank/DDBJ databases">
        <authorList>
            <person name="Kim H.J."/>
            <person name="Triplett B.A."/>
        </authorList>
    </citation>
    <scope>NUCLEOTIDE SEQUENCE [LARGE SCALE GENOMIC DNA]</scope>
    <source>
        <strain evidence="7 8">B29T1</strain>
    </source>
</reference>
<feature type="transmembrane region" description="Helical" evidence="6">
    <location>
        <begin position="245"/>
        <end position="263"/>
    </location>
</feature>
<dbReference type="Pfam" id="PF02653">
    <property type="entry name" value="BPD_transp_2"/>
    <property type="match status" value="1"/>
</dbReference>
<keyword evidence="5 6" id="KW-0472">Membrane</keyword>
<dbReference type="AlphaFoldDB" id="A0A212QC68"/>
<evidence type="ECO:0000256" key="6">
    <source>
        <dbReference type="SAM" id="Phobius"/>
    </source>
</evidence>
<feature type="transmembrane region" description="Helical" evidence="6">
    <location>
        <begin position="147"/>
        <end position="167"/>
    </location>
</feature>
<evidence type="ECO:0000313" key="8">
    <source>
        <dbReference type="Proteomes" id="UP000197065"/>
    </source>
</evidence>
<feature type="transmembrane region" description="Helical" evidence="6">
    <location>
        <begin position="296"/>
        <end position="312"/>
    </location>
</feature>
<feature type="transmembrane region" description="Helical" evidence="6">
    <location>
        <begin position="93"/>
        <end position="111"/>
    </location>
</feature>
<feature type="transmembrane region" description="Helical" evidence="6">
    <location>
        <begin position="117"/>
        <end position="138"/>
    </location>
</feature>